<dbReference type="RefSeq" id="WP_049744231.1">
    <property type="nucleotide sequence ID" value="NZ_CP012150.1"/>
</dbReference>
<dbReference type="InterPro" id="IPR027595">
    <property type="entry name" value="CHP04338"/>
</dbReference>
<evidence type="ECO:0000313" key="1">
    <source>
        <dbReference type="EMBL" id="AKS31816.1"/>
    </source>
</evidence>
<proteinExistence type="predicted"/>
<accession>A0A0K0X301</accession>
<gene>
    <name evidence="1" type="ORF">AFA91_07900</name>
</gene>
<reference evidence="1 2" key="1">
    <citation type="submission" date="2015-07" db="EMBL/GenBank/DDBJ databases">
        <title>Complete genome sequence of Mycobacterium goodii X7B, a facultative thermophilic biodesulfurizing bacterium.</title>
        <authorList>
            <person name="Yu B."/>
            <person name="Li F."/>
            <person name="Xu P."/>
        </authorList>
    </citation>
    <scope>NUCLEOTIDE SEQUENCE [LARGE SCALE GENOMIC DNA]</scope>
    <source>
        <strain evidence="1 2">X7B</strain>
    </source>
</reference>
<evidence type="ECO:0008006" key="3">
    <source>
        <dbReference type="Google" id="ProtNLM"/>
    </source>
</evidence>
<evidence type="ECO:0000313" key="2">
    <source>
        <dbReference type="Proteomes" id="UP000062255"/>
    </source>
</evidence>
<dbReference type="PATRIC" id="fig|134601.6.peg.1639"/>
<dbReference type="Proteomes" id="UP000062255">
    <property type="component" value="Chromosome"/>
</dbReference>
<dbReference type="OrthoDB" id="4380275at2"/>
<sequence>MTARDTQRARVYAAEEFVRTMFDRAAQHSSRAIDFFGTQLTLPPEGKFGSVAAVQRYVDDVIARVGATPVQVRARRGTKAAHYETDGAVIAVPEQDTTWALRELVVLHELAHHLCACGPDAPAHGPEFVATYCQLCETIMGPEVGLVLRMVYAREGVG</sequence>
<dbReference type="AlphaFoldDB" id="A0A0K0X301"/>
<dbReference type="NCBIfam" id="TIGR04338">
    <property type="entry name" value="HEXXH_Rv0185"/>
    <property type="match status" value="1"/>
</dbReference>
<dbReference type="KEGG" id="mgo:AFA91_07900"/>
<dbReference type="STRING" id="134601.AFA91_07900"/>
<organism evidence="1 2">
    <name type="scientific">Mycolicibacterium goodii</name>
    <name type="common">Mycobacterium goodii</name>
    <dbReference type="NCBI Taxonomy" id="134601"/>
    <lineage>
        <taxon>Bacteria</taxon>
        <taxon>Bacillati</taxon>
        <taxon>Actinomycetota</taxon>
        <taxon>Actinomycetes</taxon>
        <taxon>Mycobacteriales</taxon>
        <taxon>Mycobacteriaceae</taxon>
        <taxon>Mycolicibacterium</taxon>
    </lineage>
</organism>
<name>A0A0K0X301_MYCGD</name>
<dbReference type="EMBL" id="CP012150">
    <property type="protein sequence ID" value="AKS31816.1"/>
    <property type="molecule type" value="Genomic_DNA"/>
</dbReference>
<protein>
    <recommendedName>
        <fullName evidence="3">TIGR04338 family metallohydrolase</fullName>
    </recommendedName>
</protein>